<dbReference type="InterPro" id="IPR014825">
    <property type="entry name" value="DNA_alkylation"/>
</dbReference>
<dbReference type="OrthoDB" id="9775346at2"/>
<dbReference type="InterPro" id="IPR016024">
    <property type="entry name" value="ARM-type_fold"/>
</dbReference>
<reference evidence="1 2" key="1">
    <citation type="submission" date="2018-06" db="EMBL/GenBank/DDBJ databases">
        <title>Flavobacterium sp IMCC34762, genome.</title>
        <authorList>
            <person name="Joung Y."/>
            <person name="Cho J."/>
            <person name="Song J."/>
        </authorList>
    </citation>
    <scope>NUCLEOTIDE SEQUENCE [LARGE SCALE GENOMIC DNA]</scope>
    <source>
        <strain evidence="1 2">IMCC34762</strain>
    </source>
</reference>
<dbReference type="EMBL" id="QKXH01000013">
    <property type="protein sequence ID" value="PZX92081.1"/>
    <property type="molecule type" value="Genomic_DNA"/>
</dbReference>
<dbReference type="PANTHER" id="PTHR34070:SF1">
    <property type="entry name" value="DNA ALKYLATION REPAIR PROTEIN"/>
    <property type="match status" value="1"/>
</dbReference>
<dbReference type="Pfam" id="PF08713">
    <property type="entry name" value="DNA_alkylation"/>
    <property type="match status" value="1"/>
</dbReference>
<protein>
    <submittedName>
        <fullName evidence="1">DNA alkylation repair protein</fullName>
    </submittedName>
</protein>
<name>A0A2W7TP56_9FLAO</name>
<accession>A0A2W7TP56</accession>
<dbReference type="Proteomes" id="UP000249177">
    <property type="component" value="Unassembled WGS sequence"/>
</dbReference>
<dbReference type="CDD" id="cd07064">
    <property type="entry name" value="AlkD_like_1"/>
    <property type="match status" value="1"/>
</dbReference>
<evidence type="ECO:0000313" key="2">
    <source>
        <dbReference type="Proteomes" id="UP000249177"/>
    </source>
</evidence>
<proteinExistence type="predicted"/>
<keyword evidence="2" id="KW-1185">Reference proteome</keyword>
<sequence>MNFIPSLEKAFQENGNTENAAAMSKYMKNNFQFFGIKTDDRRRIFKAIWTENQKEVSNNSREIALSLYFKKERELHYCALEILIKNLKNKYKKEDIQLIEKLIITNSWWDSVDVIAKFILGGYLLHFPLETDAVISRFSNSENMWLNRSAILFQLGYKEKTDFDLLKSICEKHKTSTEFFIQKAIGWALREYAKTNPEAVKDFVSASNLKKLSEKEALKNIK</sequence>
<dbReference type="Gene3D" id="1.25.40.290">
    <property type="entry name" value="ARM repeat domains"/>
    <property type="match status" value="1"/>
</dbReference>
<dbReference type="AlphaFoldDB" id="A0A2W7TP56"/>
<organism evidence="1 2">
    <name type="scientific">Flavobacterium aquariorum</name>
    <dbReference type="NCBI Taxonomy" id="2217670"/>
    <lineage>
        <taxon>Bacteria</taxon>
        <taxon>Pseudomonadati</taxon>
        <taxon>Bacteroidota</taxon>
        <taxon>Flavobacteriia</taxon>
        <taxon>Flavobacteriales</taxon>
        <taxon>Flavobacteriaceae</taxon>
        <taxon>Flavobacterium</taxon>
    </lineage>
</organism>
<dbReference type="Gene3D" id="1.20.1660.10">
    <property type="entry name" value="Hypothetical protein (EF3068)"/>
    <property type="match status" value="1"/>
</dbReference>
<dbReference type="RefSeq" id="WP_111411379.1">
    <property type="nucleotide sequence ID" value="NZ_QKXH01000013.1"/>
</dbReference>
<evidence type="ECO:0000313" key="1">
    <source>
        <dbReference type="EMBL" id="PZX92081.1"/>
    </source>
</evidence>
<dbReference type="SUPFAM" id="SSF48371">
    <property type="entry name" value="ARM repeat"/>
    <property type="match status" value="1"/>
</dbReference>
<gene>
    <name evidence="1" type="ORF">DOS84_17420</name>
</gene>
<comment type="caution">
    <text evidence="1">The sequence shown here is derived from an EMBL/GenBank/DDBJ whole genome shotgun (WGS) entry which is preliminary data.</text>
</comment>
<dbReference type="PANTHER" id="PTHR34070">
    <property type="entry name" value="ARMADILLO-TYPE FOLD"/>
    <property type="match status" value="1"/>
</dbReference>